<keyword evidence="3" id="KW-0863">Zinc-finger</keyword>
<accession>A0A9D4U827</accession>
<dbReference type="InterPro" id="IPR013909">
    <property type="entry name" value="NuBaID_C"/>
</dbReference>
<evidence type="ECO:0000256" key="5">
    <source>
        <dbReference type="ARBA" id="ARBA00023242"/>
    </source>
</evidence>
<dbReference type="GO" id="GO:0005634">
    <property type="term" value="C:nucleus"/>
    <property type="evidence" value="ECO:0007669"/>
    <property type="project" value="UniProtKB-SubCell"/>
</dbReference>
<protein>
    <recommendedName>
        <fullName evidence="11">C3HC-type domain-containing protein</fullName>
    </recommendedName>
</protein>
<evidence type="ECO:0000256" key="2">
    <source>
        <dbReference type="ARBA" id="ARBA00022723"/>
    </source>
</evidence>
<organism evidence="9 10">
    <name type="scientific">Adiantum capillus-veneris</name>
    <name type="common">Maidenhair fern</name>
    <dbReference type="NCBI Taxonomy" id="13818"/>
    <lineage>
        <taxon>Eukaryota</taxon>
        <taxon>Viridiplantae</taxon>
        <taxon>Streptophyta</taxon>
        <taxon>Embryophyta</taxon>
        <taxon>Tracheophyta</taxon>
        <taxon>Polypodiopsida</taxon>
        <taxon>Polypodiidae</taxon>
        <taxon>Polypodiales</taxon>
        <taxon>Pteridineae</taxon>
        <taxon>Pteridaceae</taxon>
        <taxon>Vittarioideae</taxon>
        <taxon>Adiantum</taxon>
    </lineage>
</organism>
<dbReference type="AlphaFoldDB" id="A0A9D4U827"/>
<dbReference type="PANTHER" id="PTHR15835:SF16">
    <property type="entry name" value="F20D23.9 PROTEIN"/>
    <property type="match status" value="1"/>
</dbReference>
<comment type="caution">
    <text evidence="9">The sequence shown here is derived from an EMBL/GenBank/DDBJ whole genome shotgun (WGS) entry which is preliminary data.</text>
</comment>
<evidence type="ECO:0000256" key="4">
    <source>
        <dbReference type="ARBA" id="ARBA00022833"/>
    </source>
</evidence>
<feature type="compositionally biased region" description="Low complexity" evidence="6">
    <location>
        <begin position="12"/>
        <end position="26"/>
    </location>
</feature>
<sequence>MAEDTGKALYGSSSPTPAASSAGASSPAIPANMASVDWCGLDKGWKGASLSKSGPQPLWNSATSGSTGGGSTQGLAQPVCRPWDRGDLLKRLSTFKSAVWLIAPKVCGPLACARRGWVNVDDDELISCEACGVQLRFPLSSSWTQHEVEVYGEQLDVGHKPICPWRGNPCTDSLAQFLPSPMSALIGGFSDRCDALLQFSSLPVICGSAIDEMKSTRGAEIDRLLTKPVRETMKRLDDGFDVRQDSIDTANNPYFQAQKLMSLCGWEPRILPHVVDCEEHSAYSKRKDKPLSPSEGPSNRLFLSSHSSRLDKHGVGQNMMMPSELNCNPASVVLDCSLCGATVGLKSFATASRPSTLMTSGLVNDPELPQKYTGSLKRNASAASGVEGLRAVEASLKEKDCKEAALDATAVGEEKMSSYNGPVGTGAVARGPALPDSSTAGPLCAEPATGSQQFVGQPEGSEMGGAAASYESFGPGFPGCRMDEGGSTVDRPQSRMHRADSIEGTVLDFEGDEADNGEVGKKRYFVGESSKRKCGESSGADQLSYGAAHMDATPTEPDYEAEDLERLKRSRREAMLQELNRPRAFSVQPMGNSVHASSVIAMDTSQGKPENSLDSVENYPQDEDMQGTAFSWEKNERVGHGDLNYIEQAQQSTCHQGNAGDTHAGPSDQGVSTSDEGDIDTALDNDAACCDAAIGMGQGLSVGVSGGSVQMGASHEAEIHGTDLSVHKMESMMNEGELMTEVTDPQRQTSESVPGQALTGQSLPDETRLVNALDHQVDSIEAVPSLSVAKVSSGVKLEDSGQEESWEGKQKGSQGSLGEKLVDASHVANPVLVQANASSKLASPGLKAADAPVAHREGRRRGHRRSREQVEEFDPIHQHHFYCPWINGCVAAAAASGDANVKAALCGWQLTVDALDAYQVPNSLFAAPMESESAASMHKGNGFAAIDYKGKHSSTRR</sequence>
<name>A0A9D4U827_ADICA</name>
<feature type="compositionally biased region" description="Polar residues" evidence="6">
    <location>
        <begin position="743"/>
        <end position="763"/>
    </location>
</feature>
<dbReference type="Pfam" id="PF08600">
    <property type="entry name" value="NuBaID_C"/>
    <property type="match status" value="1"/>
</dbReference>
<dbReference type="Proteomes" id="UP000886520">
    <property type="component" value="Chromosome 22"/>
</dbReference>
<keyword evidence="2" id="KW-0479">Metal-binding</keyword>
<proteinExistence type="predicted"/>
<dbReference type="OrthoDB" id="614844at2759"/>
<dbReference type="EMBL" id="JABFUD020000022">
    <property type="protein sequence ID" value="KAI5062071.1"/>
    <property type="molecule type" value="Genomic_DNA"/>
</dbReference>
<feature type="region of interest" description="Disordered" evidence="6">
    <location>
        <begin position="738"/>
        <end position="763"/>
    </location>
</feature>
<keyword evidence="10" id="KW-1185">Reference proteome</keyword>
<evidence type="ECO:0000256" key="1">
    <source>
        <dbReference type="ARBA" id="ARBA00004123"/>
    </source>
</evidence>
<evidence type="ECO:0008006" key="11">
    <source>
        <dbReference type="Google" id="ProtNLM"/>
    </source>
</evidence>
<dbReference type="GO" id="GO:0008270">
    <property type="term" value="F:zinc ion binding"/>
    <property type="evidence" value="ECO:0007669"/>
    <property type="project" value="UniProtKB-KW"/>
</dbReference>
<comment type="subcellular location">
    <subcellularLocation>
        <location evidence="1">Nucleus</location>
    </subcellularLocation>
</comment>
<keyword evidence="5" id="KW-0539">Nucleus</keyword>
<feature type="domain" description="C3HC-type" evidence="7">
    <location>
        <begin position="82"/>
        <end position="203"/>
    </location>
</feature>
<dbReference type="PANTHER" id="PTHR15835">
    <property type="entry name" value="NUCLEAR-INTERACTING PARTNER OF ALK"/>
    <property type="match status" value="1"/>
</dbReference>
<feature type="compositionally biased region" description="Polar residues" evidence="6">
    <location>
        <begin position="51"/>
        <end position="62"/>
    </location>
</feature>
<evidence type="ECO:0000256" key="3">
    <source>
        <dbReference type="ARBA" id="ARBA00022771"/>
    </source>
</evidence>
<feature type="region of interest" description="Disordered" evidence="6">
    <location>
        <begin position="51"/>
        <end position="76"/>
    </location>
</feature>
<feature type="region of interest" description="Disordered" evidence="6">
    <location>
        <begin position="844"/>
        <end position="868"/>
    </location>
</feature>
<feature type="compositionally biased region" description="Polar residues" evidence="6">
    <location>
        <begin position="295"/>
        <end position="305"/>
    </location>
</feature>
<feature type="domain" description="NuBaID C-terminal" evidence="8">
    <location>
        <begin position="870"/>
        <end position="917"/>
    </location>
</feature>
<evidence type="ECO:0000313" key="10">
    <source>
        <dbReference type="Proteomes" id="UP000886520"/>
    </source>
</evidence>
<evidence type="ECO:0000259" key="7">
    <source>
        <dbReference type="Pfam" id="PF07967"/>
    </source>
</evidence>
<feature type="region of interest" description="Disordered" evidence="6">
    <location>
        <begin position="652"/>
        <end position="680"/>
    </location>
</feature>
<evidence type="ECO:0000259" key="8">
    <source>
        <dbReference type="Pfam" id="PF08600"/>
    </source>
</evidence>
<feature type="region of interest" description="Disordered" evidence="6">
    <location>
        <begin position="791"/>
        <end position="818"/>
    </location>
</feature>
<evidence type="ECO:0000256" key="6">
    <source>
        <dbReference type="SAM" id="MobiDB-lite"/>
    </source>
</evidence>
<dbReference type="Pfam" id="PF07967">
    <property type="entry name" value="zf-C3HC"/>
    <property type="match status" value="1"/>
</dbReference>
<feature type="region of interest" description="Disordered" evidence="6">
    <location>
        <begin position="282"/>
        <end position="305"/>
    </location>
</feature>
<gene>
    <name evidence="9" type="ORF">GOP47_0022610</name>
</gene>
<reference evidence="9" key="1">
    <citation type="submission" date="2021-01" db="EMBL/GenBank/DDBJ databases">
        <title>Adiantum capillus-veneris genome.</title>
        <authorList>
            <person name="Fang Y."/>
            <person name="Liao Q."/>
        </authorList>
    </citation>
    <scope>NUCLEOTIDE SEQUENCE</scope>
    <source>
        <strain evidence="9">H3</strain>
        <tissue evidence="9">Leaf</tissue>
    </source>
</reference>
<keyword evidence="4" id="KW-0862">Zinc</keyword>
<dbReference type="InterPro" id="IPR012935">
    <property type="entry name" value="NuBaID_N"/>
</dbReference>
<evidence type="ECO:0000313" key="9">
    <source>
        <dbReference type="EMBL" id="KAI5062071.1"/>
    </source>
</evidence>
<feature type="region of interest" description="Disordered" evidence="6">
    <location>
        <begin position="448"/>
        <end position="500"/>
    </location>
</feature>
<feature type="compositionally biased region" description="Basic residues" evidence="6">
    <location>
        <begin position="857"/>
        <end position="866"/>
    </location>
</feature>
<feature type="region of interest" description="Disordered" evidence="6">
    <location>
        <begin position="1"/>
        <end position="26"/>
    </location>
</feature>